<name>W4JUJ3_HETIT</name>
<evidence type="ECO:0000313" key="5">
    <source>
        <dbReference type="Proteomes" id="UP000030671"/>
    </source>
</evidence>
<dbReference type="PRINTS" id="PR00405">
    <property type="entry name" value="REVINTRACTNG"/>
</dbReference>
<keyword evidence="5" id="KW-1185">Reference proteome</keyword>
<evidence type="ECO:0000256" key="1">
    <source>
        <dbReference type="PROSITE-ProRule" id="PRU00288"/>
    </source>
</evidence>
<feature type="domain" description="Arf-GAP" evidence="3">
    <location>
        <begin position="14"/>
        <end position="129"/>
    </location>
</feature>
<dbReference type="InterPro" id="IPR051718">
    <property type="entry name" value="ARF_GTPase-activating"/>
</dbReference>
<feature type="region of interest" description="Disordered" evidence="2">
    <location>
        <begin position="250"/>
        <end position="277"/>
    </location>
</feature>
<keyword evidence="1" id="KW-0862">Zinc</keyword>
<reference evidence="4 5" key="1">
    <citation type="journal article" date="2012" name="New Phytol.">
        <title>Insight into trade-off between wood decay and parasitism from the genome of a fungal forest pathogen.</title>
        <authorList>
            <person name="Olson A."/>
            <person name="Aerts A."/>
            <person name="Asiegbu F."/>
            <person name="Belbahri L."/>
            <person name="Bouzid O."/>
            <person name="Broberg A."/>
            <person name="Canback B."/>
            <person name="Coutinho P.M."/>
            <person name="Cullen D."/>
            <person name="Dalman K."/>
            <person name="Deflorio G."/>
            <person name="van Diepen L.T."/>
            <person name="Dunand C."/>
            <person name="Duplessis S."/>
            <person name="Durling M."/>
            <person name="Gonthier P."/>
            <person name="Grimwood J."/>
            <person name="Fossdal C.G."/>
            <person name="Hansson D."/>
            <person name="Henrissat B."/>
            <person name="Hietala A."/>
            <person name="Himmelstrand K."/>
            <person name="Hoffmeister D."/>
            <person name="Hogberg N."/>
            <person name="James T.Y."/>
            <person name="Karlsson M."/>
            <person name="Kohler A."/>
            <person name="Kues U."/>
            <person name="Lee Y.H."/>
            <person name="Lin Y.C."/>
            <person name="Lind M."/>
            <person name="Lindquist E."/>
            <person name="Lombard V."/>
            <person name="Lucas S."/>
            <person name="Lunden K."/>
            <person name="Morin E."/>
            <person name="Murat C."/>
            <person name="Park J."/>
            <person name="Raffaello T."/>
            <person name="Rouze P."/>
            <person name="Salamov A."/>
            <person name="Schmutz J."/>
            <person name="Solheim H."/>
            <person name="Stahlberg J."/>
            <person name="Velez H."/>
            <person name="de Vries R.P."/>
            <person name="Wiebenga A."/>
            <person name="Woodward S."/>
            <person name="Yakovlev I."/>
            <person name="Garbelotto M."/>
            <person name="Martin F."/>
            <person name="Grigoriev I.V."/>
            <person name="Stenlid J."/>
        </authorList>
    </citation>
    <scope>NUCLEOTIDE SEQUENCE [LARGE SCALE GENOMIC DNA]</scope>
    <source>
        <strain evidence="4 5">TC 32-1</strain>
    </source>
</reference>
<proteinExistence type="predicted"/>
<dbReference type="Proteomes" id="UP000030671">
    <property type="component" value="Unassembled WGS sequence"/>
</dbReference>
<dbReference type="KEGG" id="hir:HETIRDRAFT_125561"/>
<dbReference type="PROSITE" id="PS50115">
    <property type="entry name" value="ARFGAP"/>
    <property type="match status" value="1"/>
</dbReference>
<feature type="region of interest" description="Disordered" evidence="2">
    <location>
        <begin position="91"/>
        <end position="112"/>
    </location>
</feature>
<dbReference type="eggNOG" id="KOG0703">
    <property type="taxonomic scope" value="Eukaryota"/>
</dbReference>
<dbReference type="GO" id="GO:0008270">
    <property type="term" value="F:zinc ion binding"/>
    <property type="evidence" value="ECO:0007669"/>
    <property type="project" value="UniProtKB-KW"/>
</dbReference>
<dbReference type="InterPro" id="IPR037278">
    <property type="entry name" value="ARFGAP/RecO"/>
</dbReference>
<evidence type="ECO:0000256" key="2">
    <source>
        <dbReference type="SAM" id="MobiDB-lite"/>
    </source>
</evidence>
<dbReference type="InterPro" id="IPR001164">
    <property type="entry name" value="ArfGAP_dom"/>
</dbReference>
<keyword evidence="1" id="KW-0479">Metal-binding</keyword>
<dbReference type="OrthoDB" id="10266696at2759"/>
<dbReference type="AlphaFoldDB" id="W4JUJ3"/>
<sequence length="500" mass="53337">MSGTSKIAAERNSKAVIDLVMKPGNDICADCKTRNPRWSSHNLGIFICVNCASIHRKIGTHISKVKSLTLDSWTKEQVENMRQIGNIKSNQFYNPDEVRNPPPTNMVDSERDSELEKFIRDKYEFKKFVSRSAIVAAHLGPSRSAASVKALPSSSPQRSQTAPLGNPTASSARPLTSSQTLPQIPSTATPPSTFQHSLPNRSATQPPSAFQQQQQAQQMQQPASGVWSDLAALQGPAQNSSLPLQYQTSQPLALPNHNPFPTAGTTPFGNGMGLSPGTNATGISPHLAVGGGMGMGPGISSGLSMNNMGTPPFQTQPQMQTQAQSASFGAPNTFSSAGTGAANPFAQMLAAQSHAQGQMQMQQPFQSQPFAPQQNPFPQPTPTFLQQQPTSFQPQPTAFAPSPQPFAPQSQANPFYTAGQPMLAQSQAPFRTTPSPYGGMGVGTQFQPQQSQPQQMFAAQGMQQQSPMPMQGTNPFTGWMQQAAPAQGGFTGQNGPWGSM</sequence>
<dbReference type="PANTHER" id="PTHR45705:SF1">
    <property type="entry name" value="FI20236P1"/>
    <property type="match status" value="1"/>
</dbReference>
<dbReference type="Pfam" id="PF01412">
    <property type="entry name" value="ArfGap"/>
    <property type="match status" value="1"/>
</dbReference>
<dbReference type="EMBL" id="KI925463">
    <property type="protein sequence ID" value="ETW77217.1"/>
    <property type="molecule type" value="Genomic_DNA"/>
</dbReference>
<accession>W4JUJ3</accession>
<dbReference type="FunFam" id="1.10.220.150:FF:000026">
    <property type="entry name" value="GTPase activating protein for Arf, putative"/>
    <property type="match status" value="1"/>
</dbReference>
<dbReference type="InParanoid" id="W4JUJ3"/>
<dbReference type="SMART" id="SM00105">
    <property type="entry name" value="ArfGap"/>
    <property type="match status" value="1"/>
</dbReference>
<dbReference type="CDD" id="cd08204">
    <property type="entry name" value="ArfGap"/>
    <property type="match status" value="1"/>
</dbReference>
<dbReference type="GO" id="GO:0005096">
    <property type="term" value="F:GTPase activator activity"/>
    <property type="evidence" value="ECO:0007669"/>
    <property type="project" value="InterPro"/>
</dbReference>
<gene>
    <name evidence="4" type="ORF">HETIRDRAFT_125561</name>
</gene>
<dbReference type="HOGENOM" id="CLU_027009_1_0_1"/>
<dbReference type="RefSeq" id="XP_009550754.1">
    <property type="nucleotide sequence ID" value="XM_009552459.1"/>
</dbReference>
<evidence type="ECO:0000313" key="4">
    <source>
        <dbReference type="EMBL" id="ETW77217.1"/>
    </source>
</evidence>
<dbReference type="GeneID" id="20666911"/>
<feature type="region of interest" description="Disordered" evidence="2">
    <location>
        <begin position="147"/>
        <end position="226"/>
    </location>
</feature>
<dbReference type="Gene3D" id="1.10.220.150">
    <property type="entry name" value="Arf GTPase activating protein"/>
    <property type="match status" value="1"/>
</dbReference>
<evidence type="ECO:0000259" key="3">
    <source>
        <dbReference type="PROSITE" id="PS50115"/>
    </source>
</evidence>
<dbReference type="SUPFAM" id="SSF57863">
    <property type="entry name" value="ArfGap/RecO-like zinc finger"/>
    <property type="match status" value="1"/>
</dbReference>
<feature type="compositionally biased region" description="Polar residues" evidence="2">
    <location>
        <begin position="152"/>
        <end position="201"/>
    </location>
</feature>
<dbReference type="InterPro" id="IPR038508">
    <property type="entry name" value="ArfGAP_dom_sf"/>
</dbReference>
<organism evidence="4 5">
    <name type="scientific">Heterobasidion irregulare (strain TC 32-1)</name>
    <dbReference type="NCBI Taxonomy" id="747525"/>
    <lineage>
        <taxon>Eukaryota</taxon>
        <taxon>Fungi</taxon>
        <taxon>Dikarya</taxon>
        <taxon>Basidiomycota</taxon>
        <taxon>Agaricomycotina</taxon>
        <taxon>Agaricomycetes</taxon>
        <taxon>Russulales</taxon>
        <taxon>Bondarzewiaceae</taxon>
        <taxon>Heterobasidion</taxon>
        <taxon>Heterobasidion annosum species complex</taxon>
    </lineage>
</organism>
<protein>
    <recommendedName>
        <fullName evidence="3">Arf-GAP domain-containing protein</fullName>
    </recommendedName>
</protein>
<dbReference type="STRING" id="747525.W4JUJ3"/>
<dbReference type="PANTHER" id="PTHR45705">
    <property type="entry name" value="FI20236P1"/>
    <property type="match status" value="1"/>
</dbReference>
<dbReference type="GO" id="GO:0005737">
    <property type="term" value="C:cytoplasm"/>
    <property type="evidence" value="ECO:0007669"/>
    <property type="project" value="TreeGrafter"/>
</dbReference>
<feature type="compositionally biased region" description="Low complexity" evidence="2">
    <location>
        <begin position="202"/>
        <end position="224"/>
    </location>
</feature>
<keyword evidence="1" id="KW-0863">Zinc-finger</keyword>